<evidence type="ECO:0000256" key="3">
    <source>
        <dbReference type="ARBA" id="ARBA00022448"/>
    </source>
</evidence>
<dbReference type="PROSITE" id="PS50939">
    <property type="entry name" value="CYTOCHROME_B561"/>
    <property type="match status" value="1"/>
</dbReference>
<dbReference type="Proteomes" id="UP000694381">
    <property type="component" value="Unassembled WGS sequence"/>
</dbReference>
<dbReference type="AlphaFoldDB" id="A0A8C6WAJ9"/>
<keyword evidence="6 9" id="KW-1133">Transmembrane helix</keyword>
<evidence type="ECO:0000256" key="8">
    <source>
        <dbReference type="SAM" id="MobiDB-lite"/>
    </source>
</evidence>
<accession>A0A8C6WAJ9</accession>
<dbReference type="Ensembl" id="ENSNGAT00000025686.1">
    <property type="protein sequence ID" value="ENSNGAP00000020021.1"/>
    <property type="gene ID" value="ENSNGAG00000019646.1"/>
</dbReference>
<keyword evidence="12" id="KW-1185">Reference proteome</keyword>
<protein>
    <submittedName>
        <fullName evidence="11">Ferric-chelate reductase 1</fullName>
    </submittedName>
</protein>
<evidence type="ECO:0000313" key="12">
    <source>
        <dbReference type="Proteomes" id="UP000694381"/>
    </source>
</evidence>
<reference evidence="11" key="1">
    <citation type="submission" date="2025-08" db="UniProtKB">
        <authorList>
            <consortium name="Ensembl"/>
        </authorList>
    </citation>
    <scope>IDENTIFICATION</scope>
</reference>
<evidence type="ECO:0000256" key="6">
    <source>
        <dbReference type="ARBA" id="ARBA00022989"/>
    </source>
</evidence>
<evidence type="ECO:0000256" key="1">
    <source>
        <dbReference type="ARBA" id="ARBA00001970"/>
    </source>
</evidence>
<feature type="region of interest" description="Disordered" evidence="8">
    <location>
        <begin position="91"/>
        <end position="110"/>
    </location>
</feature>
<sequence length="123" mass="13630">VSIGVLVARFFRSVWSKAFFFGEAAWFQVHRMLMLATSVLTCIAFVMPFVYRGGWSQRAGYHPYLGCTVMTLAVLQPLLAAFRPSLHDPSGSNVPRNGLTRTESSQSTENLCNDGVCGLAHWD</sequence>
<dbReference type="CDD" id="cd08760">
    <property type="entry name" value="Cyt_b561_FRRS1_like"/>
    <property type="match status" value="1"/>
</dbReference>
<evidence type="ECO:0000256" key="9">
    <source>
        <dbReference type="SAM" id="Phobius"/>
    </source>
</evidence>
<dbReference type="Gene3D" id="1.20.120.1770">
    <property type="match status" value="1"/>
</dbReference>
<organism evidence="11 12">
    <name type="scientific">Nannospalax galili</name>
    <name type="common">Northern Israeli blind subterranean mole rat</name>
    <name type="synonym">Spalax galili</name>
    <dbReference type="NCBI Taxonomy" id="1026970"/>
    <lineage>
        <taxon>Eukaryota</taxon>
        <taxon>Metazoa</taxon>
        <taxon>Chordata</taxon>
        <taxon>Craniata</taxon>
        <taxon>Vertebrata</taxon>
        <taxon>Euteleostomi</taxon>
        <taxon>Mammalia</taxon>
        <taxon>Eutheria</taxon>
        <taxon>Euarchontoglires</taxon>
        <taxon>Glires</taxon>
        <taxon>Rodentia</taxon>
        <taxon>Myomorpha</taxon>
        <taxon>Muroidea</taxon>
        <taxon>Spalacidae</taxon>
        <taxon>Spalacinae</taxon>
        <taxon>Nannospalax</taxon>
    </lineage>
</organism>
<evidence type="ECO:0000259" key="10">
    <source>
        <dbReference type="PROSITE" id="PS50939"/>
    </source>
</evidence>
<proteinExistence type="predicted"/>
<evidence type="ECO:0000256" key="4">
    <source>
        <dbReference type="ARBA" id="ARBA00022692"/>
    </source>
</evidence>
<comment type="subcellular location">
    <subcellularLocation>
        <location evidence="2">Membrane</location>
    </subcellularLocation>
</comment>
<evidence type="ECO:0000256" key="5">
    <source>
        <dbReference type="ARBA" id="ARBA00022982"/>
    </source>
</evidence>
<feature type="transmembrane region" description="Helical" evidence="9">
    <location>
        <begin position="32"/>
        <end position="51"/>
    </location>
</feature>
<dbReference type="GO" id="GO:0016020">
    <property type="term" value="C:membrane"/>
    <property type="evidence" value="ECO:0007669"/>
    <property type="project" value="UniProtKB-SubCell"/>
</dbReference>
<dbReference type="GeneTree" id="ENSGT00940000157704"/>
<evidence type="ECO:0000256" key="7">
    <source>
        <dbReference type="ARBA" id="ARBA00023136"/>
    </source>
</evidence>
<keyword evidence="4 9" id="KW-0812">Transmembrane</keyword>
<gene>
    <name evidence="11" type="primary">Frrs1</name>
</gene>
<dbReference type="SMART" id="SM00665">
    <property type="entry name" value="B561"/>
    <property type="match status" value="1"/>
</dbReference>
<reference evidence="11" key="2">
    <citation type="submission" date="2025-09" db="UniProtKB">
        <authorList>
            <consortium name="Ensembl"/>
        </authorList>
    </citation>
    <scope>IDENTIFICATION</scope>
</reference>
<dbReference type="InterPro" id="IPR006593">
    <property type="entry name" value="Cyt_b561/ferric_Rdtase_TM"/>
</dbReference>
<keyword evidence="7 9" id="KW-0472">Membrane</keyword>
<keyword evidence="3" id="KW-0813">Transport</keyword>
<name>A0A8C6WAJ9_NANGA</name>
<evidence type="ECO:0000313" key="11">
    <source>
        <dbReference type="Ensembl" id="ENSNGAP00000020021.1"/>
    </source>
</evidence>
<keyword evidence="5" id="KW-0249">Electron transport</keyword>
<feature type="domain" description="Cytochrome b561" evidence="10">
    <location>
        <begin position="1"/>
        <end position="123"/>
    </location>
</feature>
<feature type="transmembrane region" description="Helical" evidence="9">
    <location>
        <begin position="63"/>
        <end position="82"/>
    </location>
</feature>
<comment type="cofactor">
    <cofactor evidence="1">
        <name>heme b</name>
        <dbReference type="ChEBI" id="CHEBI:60344"/>
    </cofactor>
</comment>
<evidence type="ECO:0000256" key="2">
    <source>
        <dbReference type="ARBA" id="ARBA00004370"/>
    </source>
</evidence>